<gene>
    <name evidence="3" type="primary">LOC120112949</name>
</gene>
<dbReference type="PANTHER" id="PTHR33240:SF15">
    <property type="entry name" value="GAG-PRO-LIKE PROTEIN"/>
    <property type="match status" value="1"/>
</dbReference>
<accession>A0A8B9AU49</accession>
<evidence type="ECO:0000313" key="3">
    <source>
        <dbReference type="RefSeq" id="XP_038989097.1"/>
    </source>
</evidence>
<dbReference type="SUPFAM" id="SSF56672">
    <property type="entry name" value="DNA/RNA polymerases"/>
    <property type="match status" value="1"/>
</dbReference>
<evidence type="ECO:0000256" key="1">
    <source>
        <dbReference type="SAM" id="MobiDB-lite"/>
    </source>
</evidence>
<dbReference type="RefSeq" id="XP_038989097.1">
    <property type="nucleotide sequence ID" value="XM_039133169.1"/>
</dbReference>
<dbReference type="GeneID" id="120112949"/>
<proteinExistence type="predicted"/>
<dbReference type="Proteomes" id="UP000228380">
    <property type="component" value="Chromosome 13"/>
</dbReference>
<reference evidence="3" key="2">
    <citation type="submission" date="2025-08" db="UniProtKB">
        <authorList>
            <consortium name="RefSeq"/>
        </authorList>
    </citation>
    <scope>IDENTIFICATION</scope>
    <source>
        <tissue evidence="3">Young leaves</tissue>
    </source>
</reference>
<name>A0A8B9AU49_PHODC</name>
<dbReference type="InterPro" id="IPR043502">
    <property type="entry name" value="DNA/RNA_pol_sf"/>
</dbReference>
<reference evidence="2" key="1">
    <citation type="journal article" date="2019" name="Nat. Commun.">
        <title>Genome-wide association mapping of date palm fruit traits.</title>
        <authorList>
            <person name="Hazzouri K.M."/>
            <person name="Gros-Balthazard M."/>
            <person name="Flowers J.M."/>
            <person name="Copetti D."/>
            <person name="Lemansour A."/>
            <person name="Lebrun M."/>
            <person name="Masmoudi K."/>
            <person name="Ferrand S."/>
            <person name="Dhar M.I."/>
            <person name="Fresquez Z.A."/>
            <person name="Rosas U."/>
            <person name="Zhang J."/>
            <person name="Talag J."/>
            <person name="Lee S."/>
            <person name="Kudrna D."/>
            <person name="Powell R.F."/>
            <person name="Leitch I.J."/>
            <person name="Krueger R.R."/>
            <person name="Wing R.A."/>
            <person name="Amiri K.M.A."/>
            <person name="Purugganan M.D."/>
        </authorList>
    </citation>
    <scope>NUCLEOTIDE SEQUENCE [LARGE SCALE GENOMIC DNA]</scope>
    <source>
        <strain evidence="2">cv. Khalas</strain>
    </source>
</reference>
<dbReference type="InterPro" id="IPR021109">
    <property type="entry name" value="Peptidase_aspartic_dom_sf"/>
</dbReference>
<feature type="region of interest" description="Disordered" evidence="1">
    <location>
        <begin position="52"/>
        <end position="101"/>
    </location>
</feature>
<dbReference type="KEGG" id="pda:120112949"/>
<organism evidence="2 3">
    <name type="scientific">Phoenix dactylifera</name>
    <name type="common">Date palm</name>
    <dbReference type="NCBI Taxonomy" id="42345"/>
    <lineage>
        <taxon>Eukaryota</taxon>
        <taxon>Viridiplantae</taxon>
        <taxon>Streptophyta</taxon>
        <taxon>Embryophyta</taxon>
        <taxon>Tracheophyta</taxon>
        <taxon>Spermatophyta</taxon>
        <taxon>Magnoliopsida</taxon>
        <taxon>Liliopsida</taxon>
        <taxon>Arecaceae</taxon>
        <taxon>Coryphoideae</taxon>
        <taxon>Phoeniceae</taxon>
        <taxon>Phoenix</taxon>
    </lineage>
</organism>
<protein>
    <submittedName>
        <fullName evidence="3">Uncharacterized protein LOC120112949</fullName>
    </submittedName>
</protein>
<keyword evidence="2" id="KW-1185">Reference proteome</keyword>
<dbReference type="Gene3D" id="2.40.70.10">
    <property type="entry name" value="Acid Proteases"/>
    <property type="match status" value="1"/>
</dbReference>
<dbReference type="CDD" id="cd00303">
    <property type="entry name" value="retropepsin_like"/>
    <property type="match status" value="1"/>
</dbReference>
<sequence>MRNVGAPRNPKKYCRFHRNRSHDTEDCFQLQDEIEALIRRGVLNRFVKNRREERRPAEDTVPLEDPNDNRPIAGTINVIKGGSSAEESAEEKTSLKRPRTSEAISFSDEDLGEVKTPHDDAVVISMVVNKFHVKRVLVDNGSLANVLYYHVYQKIGLVESQLRKINTPLVGFIGDSVPVAGEVSLLVTVGLAPRESTVRMDFLVVRLLAVYNVILGRPRLNALQAVVSTYHLLVRFPTAEGIGEARGDQMMAKQCYIATCKAKQRTEASSQQELLTEASTQAIDRTLPIEILDVRDNPWEKRVEPGELLTQVSLLKNFPKLTVQVGSDLSPRERERLTEFLRANIDVFAWSPADMPGIDPRIMTHRLQVKLTCRPVRQKKRSSALERQQATAQEVDKLLEAGFIREIRMAPKDEEKTAFITDKGTYCYKVMPFGLKNTGATYQRLVS</sequence>
<dbReference type="OrthoDB" id="1937476at2759"/>
<dbReference type="AlphaFoldDB" id="A0A8B9AU49"/>
<evidence type="ECO:0000313" key="2">
    <source>
        <dbReference type="Proteomes" id="UP000228380"/>
    </source>
</evidence>
<dbReference type="Gene3D" id="3.10.10.10">
    <property type="entry name" value="HIV Type 1 Reverse Transcriptase, subunit A, domain 1"/>
    <property type="match status" value="2"/>
</dbReference>
<dbReference type="PANTHER" id="PTHR33240">
    <property type="entry name" value="OS08G0508500 PROTEIN"/>
    <property type="match status" value="1"/>
</dbReference>